<sequence>MLSSGLEHSGGHTSRQPDNAFSMPAFMPTLPTRRMLPSLTQRSKFHGHEGKIRCGLYTRRSKVGSSGCYVWMKKAHSFEQSPPSAKGFKPLGQRRPGLEDMRTRGGRTRVIRQHSSTSSAKMRTRRSMGSLKLESKRDHTRNHHRTSKSMSFDQTNFEERPVRSRGGLLKSSASLSSFASSSPWNKHKRIQSSRDYRSSRKMRAPRKPGHGSAEEAEHYSSGTTTMRSRIAETPQTSVVTFSRTNRVGATMITTAPRVKAYPGRYGAQIGKRNMKTMDLDETSAQELHDLALELVAEQPDSVQRAGAPVAPAARELETSL</sequence>
<protein>
    <submittedName>
        <fullName evidence="2">Uncharacterized protein</fullName>
    </submittedName>
</protein>
<gene>
    <name evidence="2" type="ORF">LGLO00237_LOCUS17642</name>
</gene>
<proteinExistence type="predicted"/>
<feature type="compositionally biased region" description="Low complexity" evidence="1">
    <location>
        <begin position="164"/>
        <end position="182"/>
    </location>
</feature>
<feature type="region of interest" description="Disordered" evidence="1">
    <location>
        <begin position="79"/>
        <end position="236"/>
    </location>
</feature>
<dbReference type="AlphaFoldDB" id="A0A7S3YYG6"/>
<feature type="region of interest" description="Disordered" evidence="1">
    <location>
        <begin position="299"/>
        <end position="320"/>
    </location>
</feature>
<feature type="compositionally biased region" description="Basic residues" evidence="1">
    <location>
        <begin position="138"/>
        <end position="147"/>
    </location>
</feature>
<evidence type="ECO:0000256" key="1">
    <source>
        <dbReference type="SAM" id="MobiDB-lite"/>
    </source>
</evidence>
<feature type="compositionally biased region" description="Polar residues" evidence="1">
    <location>
        <begin position="220"/>
        <end position="236"/>
    </location>
</feature>
<evidence type="ECO:0000313" key="2">
    <source>
        <dbReference type="EMBL" id="CAE0666035.1"/>
    </source>
</evidence>
<organism evidence="2">
    <name type="scientific">Lotharella globosa</name>
    <dbReference type="NCBI Taxonomy" id="91324"/>
    <lineage>
        <taxon>Eukaryota</taxon>
        <taxon>Sar</taxon>
        <taxon>Rhizaria</taxon>
        <taxon>Cercozoa</taxon>
        <taxon>Chlorarachniophyceae</taxon>
        <taxon>Lotharella</taxon>
    </lineage>
</organism>
<dbReference type="EMBL" id="HBIV01024597">
    <property type="protein sequence ID" value="CAE0666035.1"/>
    <property type="molecule type" value="Transcribed_RNA"/>
</dbReference>
<reference evidence="2" key="1">
    <citation type="submission" date="2021-01" db="EMBL/GenBank/DDBJ databases">
        <authorList>
            <person name="Corre E."/>
            <person name="Pelletier E."/>
            <person name="Niang G."/>
            <person name="Scheremetjew M."/>
            <person name="Finn R."/>
            <person name="Kale V."/>
            <person name="Holt S."/>
            <person name="Cochrane G."/>
            <person name="Meng A."/>
            <person name="Brown T."/>
            <person name="Cohen L."/>
        </authorList>
    </citation>
    <scope>NUCLEOTIDE SEQUENCE</scope>
    <source>
        <strain evidence="2">CCCM811</strain>
    </source>
</reference>
<feature type="region of interest" description="Disordered" evidence="1">
    <location>
        <begin position="1"/>
        <end position="22"/>
    </location>
</feature>
<feature type="compositionally biased region" description="Basic residues" evidence="1">
    <location>
        <begin position="199"/>
        <end position="209"/>
    </location>
</feature>
<name>A0A7S3YYG6_9EUKA</name>
<accession>A0A7S3YYG6</accession>